<evidence type="ECO:0000256" key="1">
    <source>
        <dbReference type="ARBA" id="ARBA00022450"/>
    </source>
</evidence>
<dbReference type="GO" id="GO:0004312">
    <property type="term" value="F:fatty acid synthase activity"/>
    <property type="evidence" value="ECO:0007669"/>
    <property type="project" value="TreeGrafter"/>
</dbReference>
<feature type="region of interest" description="Disordered" evidence="5">
    <location>
        <begin position="1"/>
        <end position="26"/>
    </location>
</feature>
<sequence>MLSVSPSTYPSRGTSPAPANNPSAKYSEYESSNNVAVVGMACRAGGNHNPELLWQSLLSQKIAVGEIPEMRWEPYYRRDLRNAKELKKTTSRGYFLDHLEDFDCQFFGISPKEAEQMDPQQRVSLEVASEALEDAGIPAKCLSGSDTAVFWGVNSDDYSKLVLEDLPNVETWMGIGTAYCGVPNRISYHLNLMGPSTAVDAACASSVVAIHHGVQAVRLGESQVAIVGGVNALCGPGLTRVLDKAGAISSDGSCKSFDDDAHGYARGEGAGALVLKSLHHALLDHDNVLAVIKGSAVAHDGKTNGIMAPNAKAQ</sequence>
<dbReference type="EMBL" id="X95884">
    <property type="protein sequence ID" value="CAA65133.1"/>
    <property type="molecule type" value="Genomic_DNA"/>
</dbReference>
<dbReference type="SMART" id="SM00825">
    <property type="entry name" value="PKS_KS"/>
    <property type="match status" value="1"/>
</dbReference>
<dbReference type="GO" id="GO:0044550">
    <property type="term" value="P:secondary metabolite biosynthetic process"/>
    <property type="evidence" value="ECO:0007669"/>
    <property type="project" value="TreeGrafter"/>
</dbReference>
<evidence type="ECO:0000256" key="4">
    <source>
        <dbReference type="ARBA" id="ARBA00023268"/>
    </source>
</evidence>
<keyword evidence="2" id="KW-0597">Phosphoprotein</keyword>
<dbReference type="AlphaFoldDB" id="Q01876"/>
<dbReference type="InterPro" id="IPR014030">
    <property type="entry name" value="Ketoacyl_synth_N"/>
</dbReference>
<name>Q01876_PENFR</name>
<evidence type="ECO:0000313" key="7">
    <source>
        <dbReference type="EMBL" id="CAA65133.1"/>
    </source>
</evidence>
<dbReference type="PROSITE" id="PS52004">
    <property type="entry name" value="KS3_2"/>
    <property type="match status" value="1"/>
</dbReference>
<organism evidence="7">
    <name type="scientific">Penicillium freii</name>
    <dbReference type="NCBI Taxonomy" id="48697"/>
    <lineage>
        <taxon>Eukaryota</taxon>
        <taxon>Fungi</taxon>
        <taxon>Dikarya</taxon>
        <taxon>Ascomycota</taxon>
        <taxon>Pezizomycotina</taxon>
        <taxon>Eurotiomycetes</taxon>
        <taxon>Eurotiomycetidae</taxon>
        <taxon>Eurotiales</taxon>
        <taxon>Aspergillaceae</taxon>
        <taxon>Penicillium</taxon>
    </lineage>
</organism>
<dbReference type="InterPro" id="IPR016039">
    <property type="entry name" value="Thiolase-like"/>
</dbReference>
<dbReference type="PANTHER" id="PTHR43775">
    <property type="entry name" value="FATTY ACID SYNTHASE"/>
    <property type="match status" value="1"/>
</dbReference>
<evidence type="ECO:0000256" key="5">
    <source>
        <dbReference type="SAM" id="MobiDB-lite"/>
    </source>
</evidence>
<dbReference type="SUPFAM" id="SSF53901">
    <property type="entry name" value="Thiolase-like"/>
    <property type="match status" value="1"/>
</dbReference>
<evidence type="ECO:0000256" key="2">
    <source>
        <dbReference type="ARBA" id="ARBA00022553"/>
    </source>
</evidence>
<keyword evidence="1" id="KW-0596">Phosphopantetheine</keyword>
<dbReference type="InterPro" id="IPR020841">
    <property type="entry name" value="PKS_Beta-ketoAc_synthase_dom"/>
</dbReference>
<dbReference type="PROSITE" id="PS00606">
    <property type="entry name" value="KS3_1"/>
    <property type="match status" value="1"/>
</dbReference>
<feature type="domain" description="Ketosynthase family 3 (KS3)" evidence="6">
    <location>
        <begin position="32"/>
        <end position="314"/>
    </location>
</feature>
<dbReference type="Pfam" id="PF00109">
    <property type="entry name" value="ketoacyl-synt"/>
    <property type="match status" value="1"/>
</dbReference>
<accession>Q01876</accession>
<dbReference type="PANTHER" id="PTHR43775:SF22">
    <property type="entry name" value="SYNTHASE, PUTATIVE (JCVI)-RELATED"/>
    <property type="match status" value="1"/>
</dbReference>
<dbReference type="InterPro" id="IPR050091">
    <property type="entry name" value="PKS_NRPS_Biosynth_Enz"/>
</dbReference>
<keyword evidence="4" id="KW-0511">Multifunctional enzyme</keyword>
<keyword evidence="3" id="KW-0808">Transferase</keyword>
<dbReference type="InterPro" id="IPR018201">
    <property type="entry name" value="Ketoacyl_synth_AS"/>
</dbReference>
<evidence type="ECO:0000259" key="6">
    <source>
        <dbReference type="PROSITE" id="PS52004"/>
    </source>
</evidence>
<evidence type="ECO:0000256" key="3">
    <source>
        <dbReference type="ARBA" id="ARBA00022679"/>
    </source>
</evidence>
<dbReference type="Gene3D" id="3.40.47.10">
    <property type="match status" value="1"/>
</dbReference>
<dbReference type="CDD" id="cd00833">
    <property type="entry name" value="PKS"/>
    <property type="match status" value="1"/>
</dbReference>
<protein>
    <submittedName>
        <fullName evidence="7">Polyketide synthase</fullName>
    </submittedName>
</protein>
<dbReference type="GO" id="GO:0004315">
    <property type="term" value="F:3-oxoacyl-[acyl-carrier-protein] synthase activity"/>
    <property type="evidence" value="ECO:0007669"/>
    <property type="project" value="InterPro"/>
</dbReference>
<dbReference type="GO" id="GO:0006633">
    <property type="term" value="P:fatty acid biosynthetic process"/>
    <property type="evidence" value="ECO:0007669"/>
    <property type="project" value="InterPro"/>
</dbReference>
<proteinExistence type="predicted"/>
<reference evidence="7" key="1">
    <citation type="submission" date="1996-02" db="EMBL/GenBank/DDBJ databases">
        <title>A Penicillium freii gene which is highly similar to the beta-keto-acyl synthase domain of polyketide synthase genes from other fungi.</title>
        <authorList>
            <person name="Nicolaisen M."/>
            <person name="Frisvad J.C."/>
            <person name="Rossen L."/>
        </authorList>
    </citation>
    <scope>NUCLEOTIDE SEQUENCE</scope>
    <source>
        <strain evidence="7">IBT 3464</strain>
    </source>
</reference>